<reference evidence="2" key="1">
    <citation type="submission" date="2023-03" db="EMBL/GenBank/DDBJ databases">
        <title>Massive genome expansion in bonnet fungi (Mycena s.s.) driven by repeated elements and novel gene families across ecological guilds.</title>
        <authorList>
            <consortium name="Lawrence Berkeley National Laboratory"/>
            <person name="Harder C.B."/>
            <person name="Miyauchi S."/>
            <person name="Viragh M."/>
            <person name="Kuo A."/>
            <person name="Thoen E."/>
            <person name="Andreopoulos B."/>
            <person name="Lu D."/>
            <person name="Skrede I."/>
            <person name="Drula E."/>
            <person name="Henrissat B."/>
            <person name="Morin E."/>
            <person name="Kohler A."/>
            <person name="Barry K."/>
            <person name="LaButti K."/>
            <person name="Morin E."/>
            <person name="Salamov A."/>
            <person name="Lipzen A."/>
            <person name="Mereny Z."/>
            <person name="Hegedus B."/>
            <person name="Baldrian P."/>
            <person name="Stursova M."/>
            <person name="Weitz H."/>
            <person name="Taylor A."/>
            <person name="Grigoriev I.V."/>
            <person name="Nagy L.G."/>
            <person name="Martin F."/>
            <person name="Kauserud H."/>
        </authorList>
    </citation>
    <scope>NUCLEOTIDE SEQUENCE</scope>
    <source>
        <strain evidence="2">CBHHK188m</strain>
    </source>
</reference>
<feature type="region of interest" description="Disordered" evidence="1">
    <location>
        <begin position="119"/>
        <end position="146"/>
    </location>
</feature>
<name>A0AAD7JHR9_9AGAR</name>
<keyword evidence="3" id="KW-1185">Reference proteome</keyword>
<dbReference type="Proteomes" id="UP001215280">
    <property type="component" value="Unassembled WGS sequence"/>
</dbReference>
<feature type="region of interest" description="Disordered" evidence="1">
    <location>
        <begin position="1"/>
        <end position="93"/>
    </location>
</feature>
<dbReference type="EMBL" id="JARJLG010000036">
    <property type="protein sequence ID" value="KAJ7765098.1"/>
    <property type="molecule type" value="Genomic_DNA"/>
</dbReference>
<protein>
    <submittedName>
        <fullName evidence="2">Uncharacterized protein</fullName>
    </submittedName>
</protein>
<sequence length="366" mass="39736">MLSSRPAHLFTDGRMTAKTPGRENTIHRGPTTVHGKGKQNSVAPVQPNSVQPQRTVKDGFPSKNPIRLATRPLGDKTPFPNRDAPNKFNTPLPGDQKIARLVLTETHKHQLLHLNATPDSVARPSSTRKHVRVPRSASKSFQTPLMNGNPWDVSDLEIVVPLAEEPVAAETDDFDEIEYMPPNSLDTPYTPSFDFVLPDYKEVGAGLRRLAHSYPYNDTPPLELEPEVCACDMPEFSFPALPSDDPFLDARAPPRAMPPAAKQPPSRPGTSSTKQSITRPAVARPAAATRKPLPNGARPPVSKRPPVSAPLKTAARPHPSSSTTRAATKRPLVGAAKRPPTRTGVDSVAALVRPDPAVEEDFVFDV</sequence>
<feature type="region of interest" description="Disordered" evidence="1">
    <location>
        <begin position="242"/>
        <end position="347"/>
    </location>
</feature>
<evidence type="ECO:0000313" key="2">
    <source>
        <dbReference type="EMBL" id="KAJ7765098.1"/>
    </source>
</evidence>
<feature type="compositionally biased region" description="Polar residues" evidence="1">
    <location>
        <begin position="137"/>
        <end position="146"/>
    </location>
</feature>
<dbReference type="AlphaFoldDB" id="A0AAD7JHR9"/>
<evidence type="ECO:0000256" key="1">
    <source>
        <dbReference type="SAM" id="MobiDB-lite"/>
    </source>
</evidence>
<feature type="compositionally biased region" description="Polar residues" evidence="1">
    <location>
        <begin position="38"/>
        <end position="54"/>
    </location>
</feature>
<feature type="compositionally biased region" description="Polar residues" evidence="1">
    <location>
        <begin position="268"/>
        <end position="277"/>
    </location>
</feature>
<gene>
    <name evidence="2" type="ORF">DFH07DRAFT_916677</name>
</gene>
<evidence type="ECO:0000313" key="3">
    <source>
        <dbReference type="Proteomes" id="UP001215280"/>
    </source>
</evidence>
<feature type="compositionally biased region" description="Pro residues" evidence="1">
    <location>
        <begin position="255"/>
        <end position="267"/>
    </location>
</feature>
<proteinExistence type="predicted"/>
<comment type="caution">
    <text evidence="2">The sequence shown here is derived from an EMBL/GenBank/DDBJ whole genome shotgun (WGS) entry which is preliminary data.</text>
</comment>
<organism evidence="2 3">
    <name type="scientific">Mycena maculata</name>
    <dbReference type="NCBI Taxonomy" id="230809"/>
    <lineage>
        <taxon>Eukaryota</taxon>
        <taxon>Fungi</taxon>
        <taxon>Dikarya</taxon>
        <taxon>Basidiomycota</taxon>
        <taxon>Agaricomycotina</taxon>
        <taxon>Agaricomycetes</taxon>
        <taxon>Agaricomycetidae</taxon>
        <taxon>Agaricales</taxon>
        <taxon>Marasmiineae</taxon>
        <taxon>Mycenaceae</taxon>
        <taxon>Mycena</taxon>
    </lineage>
</organism>
<feature type="compositionally biased region" description="Low complexity" evidence="1">
    <location>
        <begin position="278"/>
        <end position="290"/>
    </location>
</feature>
<accession>A0AAD7JHR9</accession>